<accession>A0A9W6G3B3</accession>
<feature type="transmembrane region" description="Helical" evidence="1">
    <location>
        <begin position="20"/>
        <end position="47"/>
    </location>
</feature>
<comment type="caution">
    <text evidence="3">The sequence shown here is derived from an EMBL/GenBank/DDBJ whole genome shotgun (WGS) entry which is preliminary data.</text>
</comment>
<evidence type="ECO:0000259" key="2">
    <source>
        <dbReference type="Pfam" id="PF14340"/>
    </source>
</evidence>
<reference evidence="3" key="1">
    <citation type="submission" date="2022-12" db="EMBL/GenBank/DDBJ databases">
        <title>Reference genome sequencing for broad-spectrum identification of bacterial and archaeal isolates by mass spectrometry.</title>
        <authorList>
            <person name="Sekiguchi Y."/>
            <person name="Tourlousse D.M."/>
        </authorList>
    </citation>
    <scope>NUCLEOTIDE SEQUENCE</scope>
    <source>
        <strain evidence="3">LLR39Z86</strain>
    </source>
</reference>
<keyword evidence="1" id="KW-0472">Membrane</keyword>
<dbReference type="Pfam" id="PF14340">
    <property type="entry name" value="DUF4395"/>
    <property type="match status" value="1"/>
</dbReference>
<organism evidence="3 4">
    <name type="scientific">Glycomyces algeriensis</name>
    <dbReference type="NCBI Taxonomy" id="256037"/>
    <lineage>
        <taxon>Bacteria</taxon>
        <taxon>Bacillati</taxon>
        <taxon>Actinomycetota</taxon>
        <taxon>Actinomycetes</taxon>
        <taxon>Glycomycetales</taxon>
        <taxon>Glycomycetaceae</taxon>
        <taxon>Glycomyces</taxon>
    </lineage>
</organism>
<dbReference type="InterPro" id="IPR025508">
    <property type="entry name" value="DUF4395"/>
</dbReference>
<evidence type="ECO:0000313" key="4">
    <source>
        <dbReference type="Proteomes" id="UP001144313"/>
    </source>
</evidence>
<name>A0A9W6G3B3_9ACTN</name>
<dbReference type="EMBL" id="BSDT01000001">
    <property type="protein sequence ID" value="GLI40219.1"/>
    <property type="molecule type" value="Genomic_DNA"/>
</dbReference>
<feature type="transmembrane region" description="Helical" evidence="1">
    <location>
        <begin position="110"/>
        <end position="131"/>
    </location>
</feature>
<keyword evidence="4" id="KW-1185">Reference proteome</keyword>
<keyword evidence="1" id="KW-0812">Transmembrane</keyword>
<feature type="transmembrane region" description="Helical" evidence="1">
    <location>
        <begin position="85"/>
        <end position="104"/>
    </location>
</feature>
<dbReference type="Proteomes" id="UP001144313">
    <property type="component" value="Unassembled WGS sequence"/>
</dbReference>
<feature type="domain" description="DUF4395" evidence="2">
    <location>
        <begin position="11"/>
        <end position="141"/>
    </location>
</feature>
<gene>
    <name evidence="3" type="ORF">GALLR39Z86_00690</name>
</gene>
<dbReference type="RefSeq" id="WP_270117639.1">
    <property type="nucleotide sequence ID" value="NZ_BAAAOL010000012.1"/>
</dbReference>
<evidence type="ECO:0000256" key="1">
    <source>
        <dbReference type="SAM" id="Phobius"/>
    </source>
</evidence>
<proteinExistence type="predicted"/>
<keyword evidence="1" id="KW-1133">Transmembrane helix</keyword>
<dbReference type="AlphaFoldDB" id="A0A9W6G3B3"/>
<sequence>MRSLFSFPNPVNEVSARLVAGGVVAMSAAALAFQLEWLVAVIALGFIARVATGPTLSVLGQFVTRVVTPLLPAAPKLVPGPPKRFAQGIGVVFSVASALLLLVFDLDTAGWIVLGALTVAAALEAFLAFCLGCKIFALLTRAGLIPDSVCEACNDISARTDAALQRV</sequence>
<protein>
    <recommendedName>
        <fullName evidence="2">DUF4395 domain-containing protein</fullName>
    </recommendedName>
</protein>
<evidence type="ECO:0000313" key="3">
    <source>
        <dbReference type="EMBL" id="GLI40219.1"/>
    </source>
</evidence>